<dbReference type="PANTHER" id="PTHR33376">
    <property type="match status" value="1"/>
</dbReference>
<dbReference type="PANTHER" id="PTHR33376:SF15">
    <property type="entry name" value="BLL6794 PROTEIN"/>
    <property type="match status" value="1"/>
</dbReference>
<protein>
    <submittedName>
        <fullName evidence="3">TRAP-type C4-dicarboxylate transport system, substrate-binding protein</fullName>
    </submittedName>
</protein>
<dbReference type="PROSITE" id="PS51257">
    <property type="entry name" value="PROKAR_LIPOPROTEIN"/>
    <property type="match status" value="1"/>
</dbReference>
<dbReference type="NCBIfam" id="NF037995">
    <property type="entry name" value="TRAP_S1"/>
    <property type="match status" value="1"/>
</dbReference>
<dbReference type="Pfam" id="PF03480">
    <property type="entry name" value="DctP"/>
    <property type="match status" value="1"/>
</dbReference>
<dbReference type="Proteomes" id="UP000190989">
    <property type="component" value="Unassembled WGS sequence"/>
</dbReference>
<proteinExistence type="predicted"/>
<dbReference type="Gene3D" id="3.40.190.170">
    <property type="entry name" value="Bacterial extracellular solute-binding protein, family 7"/>
    <property type="match status" value="1"/>
</dbReference>
<evidence type="ECO:0000256" key="1">
    <source>
        <dbReference type="ARBA" id="ARBA00022729"/>
    </source>
</evidence>
<feature type="signal peptide" evidence="2">
    <location>
        <begin position="1"/>
        <end position="22"/>
    </location>
</feature>
<organism evidence="3 4">
    <name type="scientific">Novosphingobium mathurense</name>
    <dbReference type="NCBI Taxonomy" id="428990"/>
    <lineage>
        <taxon>Bacteria</taxon>
        <taxon>Pseudomonadati</taxon>
        <taxon>Pseudomonadota</taxon>
        <taxon>Alphaproteobacteria</taxon>
        <taxon>Sphingomonadales</taxon>
        <taxon>Sphingomonadaceae</taxon>
        <taxon>Novosphingobium</taxon>
    </lineage>
</organism>
<accession>A0A1U6I395</accession>
<dbReference type="EMBL" id="FVZE01000004">
    <property type="protein sequence ID" value="SLK02473.1"/>
    <property type="molecule type" value="Genomic_DNA"/>
</dbReference>
<reference evidence="4" key="1">
    <citation type="submission" date="2017-02" db="EMBL/GenBank/DDBJ databases">
        <authorList>
            <person name="Varghese N."/>
            <person name="Submissions S."/>
        </authorList>
    </citation>
    <scope>NUCLEOTIDE SEQUENCE [LARGE SCALE GENOMIC DNA]</scope>
    <source>
        <strain evidence="4">SM117</strain>
    </source>
</reference>
<keyword evidence="4" id="KW-1185">Reference proteome</keyword>
<evidence type="ECO:0000313" key="4">
    <source>
        <dbReference type="Proteomes" id="UP000190989"/>
    </source>
</evidence>
<evidence type="ECO:0000256" key="2">
    <source>
        <dbReference type="SAM" id="SignalP"/>
    </source>
</evidence>
<sequence>MRRIAALLALALLASCSRPLPPGVTELVYASPYPPSHPFSRADRRWIDFVEKRSGGSLLIRPIWSGALLSSDMSMEEIRHGVADIGLITPIYSRGGTHLLRTQTGFYSGADTIESQLALYHCMAGAVPEFARELAGLKVLAVQGGVLPGILTRNRRVEHLADLKGLRIRAPTELLPILQALGADPVDLPMGEVYSALAKGVIDGVVAPPDTLRSLHFAEVTRYFFELRIPRGAYPGRAMDLEAWNALDPSQRETLTEGIGVWEQALAEENRAAAAAGEQAGRGVIVNSPADPAEQARFEALYLREAKQTARSLEQYGIDGMNAYRVARESLVARNRVKCGGHP</sequence>
<dbReference type="STRING" id="428990.SAMN06295987_10492"/>
<evidence type="ECO:0000313" key="3">
    <source>
        <dbReference type="EMBL" id="SLK02473.1"/>
    </source>
</evidence>
<gene>
    <name evidence="3" type="ORF">SAMN06295987_10492</name>
</gene>
<dbReference type="AlphaFoldDB" id="A0A1U6I395"/>
<dbReference type="RefSeq" id="WP_079730798.1">
    <property type="nucleotide sequence ID" value="NZ_FVZE01000004.1"/>
</dbReference>
<name>A0A1U6I395_9SPHN</name>
<keyword evidence="1 2" id="KW-0732">Signal</keyword>
<dbReference type="GO" id="GO:0055085">
    <property type="term" value="P:transmembrane transport"/>
    <property type="evidence" value="ECO:0007669"/>
    <property type="project" value="InterPro"/>
</dbReference>
<feature type="chain" id="PRO_5012459650" evidence="2">
    <location>
        <begin position="23"/>
        <end position="343"/>
    </location>
</feature>
<dbReference type="InterPro" id="IPR018389">
    <property type="entry name" value="DctP_fam"/>
</dbReference>
<dbReference type="InterPro" id="IPR038404">
    <property type="entry name" value="TRAP_DctP_sf"/>
</dbReference>